<feature type="region of interest" description="Disordered" evidence="1">
    <location>
        <begin position="176"/>
        <end position="211"/>
    </location>
</feature>
<name>A0ABP9Z8X4_9FUNG</name>
<feature type="compositionally biased region" description="Basic and acidic residues" evidence="1">
    <location>
        <begin position="177"/>
        <end position="186"/>
    </location>
</feature>
<proteinExistence type="predicted"/>
<feature type="region of interest" description="Disordered" evidence="1">
    <location>
        <begin position="356"/>
        <end position="390"/>
    </location>
</feature>
<protein>
    <submittedName>
        <fullName evidence="2">Uncharacterized protein</fullName>
    </submittedName>
</protein>
<organism evidence="2 3">
    <name type="scientific">Mucor flavus</name>
    <dbReference type="NCBI Taxonomy" id="439312"/>
    <lineage>
        <taxon>Eukaryota</taxon>
        <taxon>Fungi</taxon>
        <taxon>Fungi incertae sedis</taxon>
        <taxon>Mucoromycota</taxon>
        <taxon>Mucoromycotina</taxon>
        <taxon>Mucoromycetes</taxon>
        <taxon>Mucorales</taxon>
        <taxon>Mucorineae</taxon>
        <taxon>Mucoraceae</taxon>
        <taxon>Mucor</taxon>
    </lineage>
</organism>
<evidence type="ECO:0000313" key="3">
    <source>
        <dbReference type="Proteomes" id="UP001473302"/>
    </source>
</evidence>
<accession>A0ABP9Z8X4</accession>
<dbReference type="Proteomes" id="UP001473302">
    <property type="component" value="Unassembled WGS sequence"/>
</dbReference>
<dbReference type="EMBL" id="BAABUK010000026">
    <property type="protein sequence ID" value="GAA5815578.1"/>
    <property type="molecule type" value="Genomic_DNA"/>
</dbReference>
<evidence type="ECO:0000256" key="1">
    <source>
        <dbReference type="SAM" id="MobiDB-lite"/>
    </source>
</evidence>
<gene>
    <name evidence="2" type="ORF">MFLAVUS_009090</name>
</gene>
<reference evidence="2 3" key="1">
    <citation type="submission" date="2024-04" db="EMBL/GenBank/DDBJ databases">
        <title>genome sequences of Mucor flavus KT1a and Helicostylum pulchrum KT1b strains isolated from the surface of a dry-aged beef.</title>
        <authorList>
            <person name="Toyotome T."/>
            <person name="Hosono M."/>
            <person name="Torimaru M."/>
            <person name="Fukuda K."/>
            <person name="Mikami N."/>
        </authorList>
    </citation>
    <scope>NUCLEOTIDE SEQUENCE [LARGE SCALE GENOMIC DNA]</scope>
    <source>
        <strain evidence="2 3">KT1a</strain>
    </source>
</reference>
<keyword evidence="3" id="KW-1185">Reference proteome</keyword>
<feature type="compositionally biased region" description="Low complexity" evidence="1">
    <location>
        <begin position="190"/>
        <end position="206"/>
    </location>
</feature>
<evidence type="ECO:0000313" key="2">
    <source>
        <dbReference type="EMBL" id="GAA5815578.1"/>
    </source>
</evidence>
<comment type="caution">
    <text evidence="2">The sequence shown here is derived from an EMBL/GenBank/DDBJ whole genome shotgun (WGS) entry which is preliminary data.</text>
</comment>
<sequence>MSIFDGCCARKKSPIYLSEDEEEETGLKTWFSCCLRPKSTYEEGLISLPVGRRTIDDYLDPRSPVSIETLLADQEEELDHYLAHSSLEGNFKRKYSLVNTAIMEEEDAQFLSEHRISAILVDRPKLGGANVFQSENISPPQSQFIIPEVSTSSRIFAIKHELRDQLTDTELCQSPQELKRPQELKHPQRTTSLSSSTSSESNSNVNPTMGSSTSLSVFSAVNPTQDRTAEFPATTLTRTPYHPIPTMHQDHIPIPPSSLPTPIPSSAASMGRRPSVVAAAQSLLGDKLDDFTEKLAFIKKNIIMSMDSEDEEELTENNHYYNTTSLNNRKSLDVTQDTSERTWDTFVLPKFKKQDTARSLSNNAVPPDVTQKSMRRESVASFSNDSDDDQEPFDFSKVVAMSKNVRNFGEGVMGNGLRMFNNLSTRIKNHENK</sequence>